<accession>A0A7V2AW47</accession>
<feature type="transmembrane region" description="Helical" evidence="1">
    <location>
        <begin position="164"/>
        <end position="183"/>
    </location>
</feature>
<dbReference type="Proteomes" id="UP000886069">
    <property type="component" value="Unassembled WGS sequence"/>
</dbReference>
<proteinExistence type="predicted"/>
<keyword evidence="1" id="KW-1133">Transmembrane helix</keyword>
<reference evidence="2" key="1">
    <citation type="journal article" date="2020" name="mSystems">
        <title>Genome- and Community-Level Interaction Insights into Carbon Utilization and Element Cycling Functions of Hydrothermarchaeota in Hydrothermal Sediment.</title>
        <authorList>
            <person name="Zhou Z."/>
            <person name="Liu Y."/>
            <person name="Xu W."/>
            <person name="Pan J."/>
            <person name="Luo Z.H."/>
            <person name="Li M."/>
        </authorList>
    </citation>
    <scope>NUCLEOTIDE SEQUENCE [LARGE SCALE GENOMIC DNA]</scope>
    <source>
        <strain evidence="2">SpSt-1233</strain>
    </source>
</reference>
<feature type="transmembrane region" description="Helical" evidence="1">
    <location>
        <begin position="98"/>
        <end position="118"/>
    </location>
</feature>
<feature type="transmembrane region" description="Helical" evidence="1">
    <location>
        <begin position="124"/>
        <end position="143"/>
    </location>
</feature>
<dbReference type="Pfam" id="PF04306">
    <property type="entry name" value="DUF456"/>
    <property type="match status" value="1"/>
</dbReference>
<dbReference type="InterPro" id="IPR007403">
    <property type="entry name" value="DUF456"/>
</dbReference>
<gene>
    <name evidence="2" type="ORF">ENO08_07895</name>
</gene>
<keyword evidence="1" id="KW-0472">Membrane</keyword>
<protein>
    <submittedName>
        <fullName evidence="2">DUF456 domain-containing protein</fullName>
    </submittedName>
</protein>
<organism evidence="2">
    <name type="scientific">Eiseniibacteriota bacterium</name>
    <dbReference type="NCBI Taxonomy" id="2212470"/>
    <lineage>
        <taxon>Bacteria</taxon>
        <taxon>Candidatus Eiseniibacteriota</taxon>
    </lineage>
</organism>
<comment type="caution">
    <text evidence="2">The sequence shown here is derived from an EMBL/GenBank/DDBJ whole genome shotgun (WGS) entry which is preliminary data.</text>
</comment>
<keyword evidence="1" id="KW-0812">Transmembrane</keyword>
<feature type="transmembrane region" description="Helical" evidence="1">
    <location>
        <begin position="21"/>
        <end position="54"/>
    </location>
</feature>
<evidence type="ECO:0000256" key="1">
    <source>
        <dbReference type="SAM" id="Phobius"/>
    </source>
</evidence>
<dbReference type="AlphaFoldDB" id="A0A7V2AW47"/>
<evidence type="ECO:0000313" key="2">
    <source>
        <dbReference type="EMBL" id="HER44365.1"/>
    </source>
</evidence>
<sequence length="184" mass="19512">MNARPLKGGQTHMLVSVLQHIGLVLFYLFLFALYAAIFLGIPGGWLALAAIAIYDLATGFTTVGWPLLLVMLGIAVLGEIIESFFGLVYVAHRGATKWGVLGAFVGGIAGAVGGGFVMPFVGSILLGLAGAFGGAVLFEYLYYRSMDRALQTGFSAFIGKLAAMFVKFALGLVMLGIFIYRSWG</sequence>
<feature type="transmembrane region" description="Helical" evidence="1">
    <location>
        <begin position="66"/>
        <end position="91"/>
    </location>
</feature>
<dbReference type="EMBL" id="DSEC01000568">
    <property type="protein sequence ID" value="HER44365.1"/>
    <property type="molecule type" value="Genomic_DNA"/>
</dbReference>
<name>A0A7V2AW47_UNCEI</name>